<organism evidence="1 2">
    <name type="scientific">Deinococcus roseus</name>
    <dbReference type="NCBI Taxonomy" id="392414"/>
    <lineage>
        <taxon>Bacteria</taxon>
        <taxon>Thermotogati</taxon>
        <taxon>Deinococcota</taxon>
        <taxon>Deinococci</taxon>
        <taxon>Deinococcales</taxon>
        <taxon>Deinococcaceae</taxon>
        <taxon>Deinococcus</taxon>
    </lineage>
</organism>
<accession>A0ABQ2DHI8</accession>
<dbReference type="EMBL" id="BMOD01000031">
    <property type="protein sequence ID" value="GGJ55043.1"/>
    <property type="molecule type" value="Genomic_DNA"/>
</dbReference>
<dbReference type="Proteomes" id="UP000632222">
    <property type="component" value="Unassembled WGS sequence"/>
</dbReference>
<evidence type="ECO:0000313" key="1">
    <source>
        <dbReference type="EMBL" id="GGJ55043.1"/>
    </source>
</evidence>
<gene>
    <name evidence="1" type="ORF">GCM10008938_46410</name>
</gene>
<comment type="caution">
    <text evidence="1">The sequence shown here is derived from an EMBL/GenBank/DDBJ whole genome shotgun (WGS) entry which is preliminary data.</text>
</comment>
<name>A0ABQ2DHI8_9DEIO</name>
<protein>
    <recommendedName>
        <fullName evidence="3">DUF4412 domain-containing protein</fullName>
    </recommendedName>
</protein>
<dbReference type="Gene3D" id="2.40.360.20">
    <property type="match status" value="1"/>
</dbReference>
<sequence>MLKKILGTGLLLLSVAQARCDSPYFPVRPDWTWTYQNTGTQIQTYQQTYPEIGTEGFTLLMSFNDGKKLLSHWTCGEVGYMSLDSQQMTGPGMDRFRVSKVTSKGTRLPLGTWNVGTRWTYEYSFEGETEGMTMTFSIKGEEEVVGQESVTVPAGTFTAWKLKSTITSVFSSPMLEDLKSQLQGGNATPEGMTLPVLDFLKPVVTHATSWVVEDLGTVKSVTEKEQTVLLDVKK</sequence>
<keyword evidence="2" id="KW-1185">Reference proteome</keyword>
<evidence type="ECO:0008006" key="3">
    <source>
        <dbReference type="Google" id="ProtNLM"/>
    </source>
</evidence>
<evidence type="ECO:0000313" key="2">
    <source>
        <dbReference type="Proteomes" id="UP000632222"/>
    </source>
</evidence>
<dbReference type="RefSeq" id="WP_189007784.1">
    <property type="nucleotide sequence ID" value="NZ_BMOD01000031.1"/>
</dbReference>
<reference evidence="2" key="1">
    <citation type="journal article" date="2019" name="Int. J. Syst. Evol. Microbiol.">
        <title>The Global Catalogue of Microorganisms (GCM) 10K type strain sequencing project: providing services to taxonomists for standard genome sequencing and annotation.</title>
        <authorList>
            <consortium name="The Broad Institute Genomics Platform"/>
            <consortium name="The Broad Institute Genome Sequencing Center for Infectious Disease"/>
            <person name="Wu L."/>
            <person name="Ma J."/>
        </authorList>
    </citation>
    <scope>NUCLEOTIDE SEQUENCE [LARGE SCALE GENOMIC DNA]</scope>
    <source>
        <strain evidence="2">JCM 14370</strain>
    </source>
</reference>
<proteinExistence type="predicted"/>